<dbReference type="Proteomes" id="UP001296873">
    <property type="component" value="Unassembled WGS sequence"/>
</dbReference>
<dbReference type="PANTHER" id="PTHR32294">
    <property type="entry name" value="DNA POLYMERASE III SUBUNIT ALPHA"/>
    <property type="match status" value="1"/>
</dbReference>
<feature type="domain" description="DNA polymerase helix-hairpin-helix motif" evidence="1">
    <location>
        <begin position="87"/>
        <end position="180"/>
    </location>
</feature>
<organism evidence="2 3">
    <name type="scientific">Rhodovibrio sodomensis</name>
    <dbReference type="NCBI Taxonomy" id="1088"/>
    <lineage>
        <taxon>Bacteria</taxon>
        <taxon>Pseudomonadati</taxon>
        <taxon>Pseudomonadota</taxon>
        <taxon>Alphaproteobacteria</taxon>
        <taxon>Rhodospirillales</taxon>
        <taxon>Rhodovibrionaceae</taxon>
        <taxon>Rhodovibrio</taxon>
    </lineage>
</organism>
<proteinExistence type="predicted"/>
<dbReference type="InterPro" id="IPR029460">
    <property type="entry name" value="DNAPol_HHH"/>
</dbReference>
<dbReference type="InterPro" id="IPR004805">
    <property type="entry name" value="DnaE2/DnaE/PolC"/>
</dbReference>
<gene>
    <name evidence="2" type="ORF">CKO28_04880</name>
</gene>
<dbReference type="Pfam" id="PF14579">
    <property type="entry name" value="HHH_6"/>
    <property type="match status" value="1"/>
</dbReference>
<sequence>MPKIAKITELPETQLSPEHAQMIWDRVNKFAAYGFNKSHAAAYAVIAFRTAYLKRHYPYEFYAASMNLDLDKREKLAEFNRECQREGLKVLPPNVNTSQATFSVRRRQDGTADAIRWALAAIGGVGVAAMRGVIAERDAKGRFTSFEEFVRRTIAWCNKKCYENLILAGACDDLKLSRKAMLHALETVIKCAQTEAKEAESPQASLFGDALPAQTRSTVKDLPEMPRLELLEKEFAALGVYVSGHPIDSVRGAIARTQAKSIAEVLSPRFTWRTAKVGVLALKVESRMTRKQEQMGIVMMSDPTGMYEAVVFPDDFRRLRQTLKQGEAYILTLGVSERDGQRSFSVRDAEPLKLEALTPALGQVA</sequence>
<reference evidence="2 3" key="1">
    <citation type="journal article" date="2020" name="Microorganisms">
        <title>Osmotic Adaptation and Compatible Solute Biosynthesis of Phototrophic Bacteria as Revealed from Genome Analyses.</title>
        <authorList>
            <person name="Imhoff J.F."/>
            <person name="Rahn T."/>
            <person name="Kunzel S."/>
            <person name="Keller A."/>
            <person name="Neulinger S.C."/>
        </authorList>
    </citation>
    <scope>NUCLEOTIDE SEQUENCE [LARGE SCALE GENOMIC DNA]</scope>
    <source>
        <strain evidence="2 3">DSM 9895</strain>
    </source>
</reference>
<evidence type="ECO:0000259" key="1">
    <source>
        <dbReference type="Pfam" id="PF14579"/>
    </source>
</evidence>
<accession>A0ABS1DA99</accession>
<evidence type="ECO:0000313" key="3">
    <source>
        <dbReference type="Proteomes" id="UP001296873"/>
    </source>
</evidence>
<protein>
    <recommendedName>
        <fullName evidence="1">DNA polymerase helix-hairpin-helix motif domain-containing protein</fullName>
    </recommendedName>
</protein>
<comment type="caution">
    <text evidence="2">The sequence shown here is derived from an EMBL/GenBank/DDBJ whole genome shotgun (WGS) entry which is preliminary data.</text>
</comment>
<dbReference type="Gene3D" id="1.10.150.870">
    <property type="match status" value="1"/>
</dbReference>
<evidence type="ECO:0000313" key="2">
    <source>
        <dbReference type="EMBL" id="MBK1667363.1"/>
    </source>
</evidence>
<name>A0ABS1DA99_9PROT</name>
<dbReference type="EMBL" id="NRRL01000006">
    <property type="protein sequence ID" value="MBK1667363.1"/>
    <property type="molecule type" value="Genomic_DNA"/>
</dbReference>
<dbReference type="CDD" id="cd04485">
    <property type="entry name" value="DnaE_OBF"/>
    <property type="match status" value="1"/>
</dbReference>
<keyword evidence="3" id="KW-1185">Reference proteome</keyword>
<dbReference type="RefSeq" id="WP_200339434.1">
    <property type="nucleotide sequence ID" value="NZ_NRRL01000006.1"/>
</dbReference>